<comment type="caution">
    <text evidence="1">The sequence shown here is derived from an EMBL/GenBank/DDBJ whole genome shotgun (WGS) entry which is preliminary data.</text>
</comment>
<dbReference type="Proteomes" id="UP000035170">
    <property type="component" value="Unassembled WGS sequence"/>
</dbReference>
<accession>A0A0H2LUA7</accession>
<reference evidence="1 2" key="1">
    <citation type="submission" date="2015-03" db="EMBL/GenBank/DDBJ databases">
        <title>Genome sequence of Variovorax paradoxus TBEA6.</title>
        <authorList>
            <person name="Poehlein A."/>
            <person name="Schuldes J."/>
            <person name="Wuebbeler J.H."/>
            <person name="Hiessl S."/>
            <person name="Steinbuechel A."/>
            <person name="Daniel R."/>
        </authorList>
    </citation>
    <scope>NUCLEOTIDE SEQUENCE [LARGE SCALE GENOMIC DNA]</scope>
    <source>
        <strain evidence="1 2">TBEA6</strain>
    </source>
</reference>
<dbReference type="AlphaFoldDB" id="A0A0H2LUA7"/>
<evidence type="ECO:0000313" key="1">
    <source>
        <dbReference type="EMBL" id="KLN52042.1"/>
    </source>
</evidence>
<evidence type="ECO:0000313" key="2">
    <source>
        <dbReference type="Proteomes" id="UP000035170"/>
    </source>
</evidence>
<name>A0A0H2LUA7_VARPD</name>
<proteinExistence type="predicted"/>
<organism evidence="1 2">
    <name type="scientific">Variovorax paradoxus</name>
    <dbReference type="NCBI Taxonomy" id="34073"/>
    <lineage>
        <taxon>Bacteria</taxon>
        <taxon>Pseudomonadati</taxon>
        <taxon>Pseudomonadota</taxon>
        <taxon>Betaproteobacteria</taxon>
        <taxon>Burkholderiales</taxon>
        <taxon>Comamonadaceae</taxon>
        <taxon>Variovorax</taxon>
    </lineage>
</organism>
<dbReference type="EMBL" id="JZWI01000098">
    <property type="protein sequence ID" value="KLN52042.1"/>
    <property type="molecule type" value="Genomic_DNA"/>
</dbReference>
<protein>
    <submittedName>
        <fullName evidence="1">Uncharacterized protein</fullName>
    </submittedName>
</protein>
<sequence length="87" mass="9154">MKPIAAKQIATNDSSALPVVEANRPQAAITSAVASHARWCFQLADASANAYIAAIAISHGIALSRPTWKSDRPPILRMMVGSQKVAA</sequence>
<gene>
    <name evidence="1" type="ORF">VPARA_68450</name>
</gene>
<keyword evidence="2" id="KW-1185">Reference proteome</keyword>